<dbReference type="GO" id="GO:0016042">
    <property type="term" value="P:lipid catabolic process"/>
    <property type="evidence" value="ECO:0007669"/>
    <property type="project" value="InterPro"/>
</dbReference>
<dbReference type="EMBL" id="AP022593">
    <property type="protein sequence ID" value="BBY48985.1"/>
    <property type="molecule type" value="Genomic_DNA"/>
</dbReference>
<evidence type="ECO:0000313" key="2">
    <source>
        <dbReference type="Proteomes" id="UP000467428"/>
    </source>
</evidence>
<dbReference type="PROSITE" id="PS51257">
    <property type="entry name" value="PROKAR_LIPOPROTEIN"/>
    <property type="match status" value="1"/>
</dbReference>
<dbReference type="AlphaFoldDB" id="A0A7I7RZ11"/>
<proteinExistence type="predicted"/>
<dbReference type="SUPFAM" id="SSF53474">
    <property type="entry name" value="alpha/beta-Hydrolases"/>
    <property type="match status" value="1"/>
</dbReference>
<geneLocation type="plasmid" evidence="2">
    <name>pjcm18538 dna</name>
</geneLocation>
<dbReference type="PANTHER" id="PTHR34853">
    <property type="match status" value="1"/>
</dbReference>
<protein>
    <submittedName>
        <fullName evidence="1">Putative lipase</fullName>
    </submittedName>
</protein>
<dbReference type="InterPro" id="IPR005152">
    <property type="entry name" value="Lipase_secreted"/>
</dbReference>
<dbReference type="GO" id="GO:0004806">
    <property type="term" value="F:triacylglycerol lipase activity"/>
    <property type="evidence" value="ECO:0007669"/>
    <property type="project" value="InterPro"/>
</dbReference>
<dbReference type="Proteomes" id="UP000467428">
    <property type="component" value="Chromosome"/>
</dbReference>
<gene>
    <name evidence="1" type="ORF">MARA_24530</name>
</gene>
<evidence type="ECO:0000313" key="1">
    <source>
        <dbReference type="EMBL" id="BBY48985.1"/>
    </source>
</evidence>
<sequence>MPNAKVGDFVSWRILTTAVVALTVAAGCTPVTREASPPPAEQTPKVKTFEPAFGGAVELGAPNLTDDGPGSLVSVEVMHGSEELEDANATYARVVYRSTSGIDDSPTEVSGVVAIPPGTPPKGGWPVISFGHGTTGVLEKCAPSRFPTLPGNGFMMQAMILNGFAVTMTDYQGLGVPGYYHPFLDSKTFGNNMIDAVRAARRVGADLSTQWVAFGHSLGGMAAWAAADRAGVYGQGLDLMGTLSMAPAADMAGMADAAWNGTLTADQRVAMVFVLQTLKWSNPELDLDRYRRGYTAANWDALLDCLPPDIDDILRVRSKMQNSDLRPETPADRDRLRDLLAQMALPQNKLTTPMMVVYGTQDTLVDVAWFEQAVSRACAQGDHIQIEKSIGQGHSDLDSTYGLPWLRDRLTGQDIPNSCTGQA</sequence>
<dbReference type="KEGG" id="marz:MARA_24530"/>
<name>A0A7I7RZ11_9MYCO</name>
<dbReference type="Pfam" id="PF03583">
    <property type="entry name" value="LIP"/>
    <property type="match status" value="1"/>
</dbReference>
<dbReference type="Gene3D" id="3.40.50.1820">
    <property type="entry name" value="alpha/beta hydrolase"/>
    <property type="match status" value="2"/>
</dbReference>
<reference evidence="1 2" key="1">
    <citation type="journal article" date="2019" name="Emerg. Microbes Infect.">
        <title>Comprehensive subspecies identification of 175 nontuberculous mycobacteria species based on 7547 genomic profiles.</title>
        <authorList>
            <person name="Matsumoto Y."/>
            <person name="Kinjo T."/>
            <person name="Motooka D."/>
            <person name="Nabeya D."/>
            <person name="Jung N."/>
            <person name="Uechi K."/>
            <person name="Horii T."/>
            <person name="Iida T."/>
            <person name="Fujita J."/>
            <person name="Nakamura S."/>
        </authorList>
    </citation>
    <scope>NUCLEOTIDE SEQUENCE [LARGE SCALE GENOMIC DNA]</scope>
    <source>
        <strain evidence="1 2">JCM 18538</strain>
    </source>
</reference>
<organism evidence="1 2">
    <name type="scientific">Mycolicibacterium arabiense</name>
    <dbReference type="NCBI Taxonomy" id="1286181"/>
    <lineage>
        <taxon>Bacteria</taxon>
        <taxon>Bacillati</taxon>
        <taxon>Actinomycetota</taxon>
        <taxon>Actinomycetes</taxon>
        <taxon>Mycobacteriales</taxon>
        <taxon>Mycobacteriaceae</taxon>
        <taxon>Mycolicibacterium</taxon>
    </lineage>
</organism>
<dbReference type="InterPro" id="IPR029058">
    <property type="entry name" value="AB_hydrolase_fold"/>
</dbReference>
<accession>A0A7I7RZ11</accession>
<dbReference type="PIRSF" id="PIRSF029171">
    <property type="entry name" value="Esterase_LipA"/>
    <property type="match status" value="1"/>
</dbReference>
<dbReference type="PANTHER" id="PTHR34853:SF1">
    <property type="entry name" value="LIPASE 5"/>
    <property type="match status" value="1"/>
</dbReference>
<keyword evidence="2" id="KW-1185">Reference proteome</keyword>